<reference evidence="3" key="1">
    <citation type="submission" date="2021-03" db="EMBL/GenBank/DDBJ databases">
        <title>Chromosome level genome of the anhydrobiotic midge Polypedilum vanderplanki.</title>
        <authorList>
            <person name="Yoshida Y."/>
            <person name="Kikawada T."/>
            <person name="Gusev O."/>
        </authorList>
    </citation>
    <scope>NUCLEOTIDE SEQUENCE</scope>
    <source>
        <strain evidence="3">NIAS01</strain>
        <tissue evidence="3">Whole body or cell culture</tissue>
    </source>
</reference>
<dbReference type="GO" id="GO:0016020">
    <property type="term" value="C:membrane"/>
    <property type="evidence" value="ECO:0007669"/>
    <property type="project" value="TreeGrafter"/>
</dbReference>
<evidence type="ECO:0000256" key="1">
    <source>
        <dbReference type="ARBA" id="ARBA00007471"/>
    </source>
</evidence>
<dbReference type="PANTHER" id="PTHR10807">
    <property type="entry name" value="MYOTUBULARIN-RELATED"/>
    <property type="match status" value="1"/>
</dbReference>
<dbReference type="Proteomes" id="UP001107558">
    <property type="component" value="Chromosome 1"/>
</dbReference>
<evidence type="ECO:0000259" key="2">
    <source>
        <dbReference type="PROSITE" id="PS51339"/>
    </source>
</evidence>
<dbReference type="GO" id="GO:0005737">
    <property type="term" value="C:cytoplasm"/>
    <property type="evidence" value="ECO:0007669"/>
    <property type="project" value="TreeGrafter"/>
</dbReference>
<dbReference type="CDD" id="cd14537">
    <property type="entry name" value="PTP-MTMR10-like"/>
    <property type="match status" value="1"/>
</dbReference>
<keyword evidence="4" id="KW-1185">Reference proteome</keyword>
<dbReference type="OrthoDB" id="271628at2759"/>
<dbReference type="Gene3D" id="2.30.29.30">
    <property type="entry name" value="Pleckstrin-homology domain (PH domain)/Phosphotyrosine-binding domain (PTB)"/>
    <property type="match status" value="1"/>
</dbReference>
<dbReference type="AlphaFoldDB" id="A0A9J6CLC3"/>
<dbReference type="PANTHER" id="PTHR10807:SF110">
    <property type="entry name" value="FI17948P1"/>
    <property type="match status" value="1"/>
</dbReference>
<organism evidence="3 4">
    <name type="scientific">Polypedilum vanderplanki</name>
    <name type="common">Sleeping chironomid midge</name>
    <dbReference type="NCBI Taxonomy" id="319348"/>
    <lineage>
        <taxon>Eukaryota</taxon>
        <taxon>Metazoa</taxon>
        <taxon>Ecdysozoa</taxon>
        <taxon>Arthropoda</taxon>
        <taxon>Hexapoda</taxon>
        <taxon>Insecta</taxon>
        <taxon>Pterygota</taxon>
        <taxon>Neoptera</taxon>
        <taxon>Endopterygota</taxon>
        <taxon>Diptera</taxon>
        <taxon>Nematocera</taxon>
        <taxon>Chironomoidea</taxon>
        <taxon>Chironomidae</taxon>
        <taxon>Chironominae</taxon>
        <taxon>Polypedilum</taxon>
        <taxon>Polypedilum</taxon>
    </lineage>
</organism>
<dbReference type="Pfam" id="PF06602">
    <property type="entry name" value="Myotub-related"/>
    <property type="match status" value="1"/>
</dbReference>
<protein>
    <recommendedName>
        <fullName evidence="2">Myotubularin phosphatase domain-containing protein</fullName>
    </recommendedName>
</protein>
<comment type="caution">
    <text evidence="3">The sequence shown here is derived from an EMBL/GenBank/DDBJ whole genome shotgun (WGS) entry which is preliminary data.</text>
</comment>
<dbReference type="PROSITE" id="PS51339">
    <property type="entry name" value="PPASE_MYOTUBULARIN"/>
    <property type="match status" value="1"/>
</dbReference>
<dbReference type="InterPro" id="IPR010569">
    <property type="entry name" value="Myotubularin-like_Pase_dom"/>
</dbReference>
<proteinExistence type="inferred from homology"/>
<accession>A0A9J6CLC3</accession>
<dbReference type="SUPFAM" id="SSF50729">
    <property type="entry name" value="PH domain-like"/>
    <property type="match status" value="1"/>
</dbReference>
<comment type="similarity">
    <text evidence="1">Belongs to the protein-tyrosine phosphatase family. Non-receptor class myotubularin subfamily.</text>
</comment>
<dbReference type="SUPFAM" id="SSF52799">
    <property type="entry name" value="(Phosphotyrosine protein) phosphatases II"/>
    <property type="match status" value="1"/>
</dbReference>
<evidence type="ECO:0000313" key="4">
    <source>
        <dbReference type="Proteomes" id="UP001107558"/>
    </source>
</evidence>
<feature type="domain" description="Myotubularin phosphatase" evidence="2">
    <location>
        <begin position="203"/>
        <end position="642"/>
    </location>
</feature>
<dbReference type="InterPro" id="IPR030564">
    <property type="entry name" value="Myotubularin"/>
</dbReference>
<dbReference type="InterPro" id="IPR029021">
    <property type="entry name" value="Prot-tyrosine_phosphatase-like"/>
</dbReference>
<gene>
    <name evidence="3" type="ORF">PVAND_012082</name>
</gene>
<dbReference type="GO" id="GO:0046856">
    <property type="term" value="P:phosphatidylinositol dephosphorylation"/>
    <property type="evidence" value="ECO:0007669"/>
    <property type="project" value="TreeGrafter"/>
</dbReference>
<evidence type="ECO:0000313" key="3">
    <source>
        <dbReference type="EMBL" id="KAG5682749.1"/>
    </source>
</evidence>
<dbReference type="InterPro" id="IPR011993">
    <property type="entry name" value="PH-like_dom_sf"/>
</dbReference>
<dbReference type="EMBL" id="JADBJN010000001">
    <property type="protein sequence ID" value="KAG5682749.1"/>
    <property type="molecule type" value="Genomic_DNA"/>
</dbReference>
<sequence>MTEIGNKKENFKSYLNECLDTAENSIDFSPKLLNGELEVARASNVVLYLAQKIKAQSKKKDITPSKKRIGLLVITNFRLCYVPYDIDEERGFLKRNVSHQENFFVDTYDITLSNMDEIYVYTDKKHKLVVPQQKNPSKIDAIRILCKNFRMMTFDFTEKCEVGKGKYIADALLQFAFPAQHNLLFMYHFREKYYSSACNFRAFSDANDWYHEMERCGISSQKGAWRVLDRKAPCEDALPRCFVIPRHLTDKDYLDLCNSFRCKRAAVWVWSTGTASLLRMADLLPELLNNPKGNVHTNENLMLEHIRMCADVRNAAPKCIELTKILPSIQDVYQSYVRFRTLCSPISDRELMTQDEKFLTQLDKTCWLLYVSLCLKTANECAKHLQDGVSVVLQENDGRDMSCIISSIIQIILDPFCRTINGFQALIQKEWVALGHPFCDRIGHIHSKNNNERSPIFLLFLDCVWQMLQQYPGSFEFSETFLTTIWDAVFVPIFDTFQFNCEYDRLSAIHNDHLVLRPVWDWGEMFSDKDIALFTNPMYKRPQLTESEIENHRRSKLPPTALKLPGMMELPVNHPKLRYSLQPTRNIDTEAKLLRPSEIFHNTPIEIPKKSAEKPKTVNSDQNKHLKPSHFLWDLEIFSQCYYRFMPIIEIRNGGFVHIDLFNRMLLNNMHKMQRAIETRNFSDLQLDEKEDLNKSNEESLESADFALLNDSSNKNCSKPQVPVVNSFFPFSYGNSEHDNSNLNEILLFQTISEGSVLDFDT</sequence>
<name>A0A9J6CLC3_POLVA</name>